<comment type="caution">
    <text evidence="3">The sequence shown here is derived from an EMBL/GenBank/DDBJ whole genome shotgun (WGS) entry which is preliminary data.</text>
</comment>
<dbReference type="SMART" id="SM00849">
    <property type="entry name" value="Lactamase_B"/>
    <property type="match status" value="1"/>
</dbReference>
<dbReference type="PANTHER" id="PTHR43084">
    <property type="entry name" value="PERSULFIDE DIOXYGENASE ETHE1"/>
    <property type="match status" value="1"/>
</dbReference>
<dbReference type="EMBL" id="BARW01016260">
    <property type="protein sequence ID" value="GAJ02507.1"/>
    <property type="molecule type" value="Genomic_DNA"/>
</dbReference>
<evidence type="ECO:0000259" key="2">
    <source>
        <dbReference type="SMART" id="SM00849"/>
    </source>
</evidence>
<proteinExistence type="predicted"/>
<organism evidence="3">
    <name type="scientific">marine sediment metagenome</name>
    <dbReference type="NCBI Taxonomy" id="412755"/>
    <lineage>
        <taxon>unclassified sequences</taxon>
        <taxon>metagenomes</taxon>
        <taxon>ecological metagenomes</taxon>
    </lineage>
</organism>
<dbReference type="GO" id="GO:0050313">
    <property type="term" value="F:sulfur dioxygenase activity"/>
    <property type="evidence" value="ECO:0007669"/>
    <property type="project" value="InterPro"/>
</dbReference>
<dbReference type="SUPFAM" id="SSF56281">
    <property type="entry name" value="Metallo-hydrolase/oxidoreductase"/>
    <property type="match status" value="1"/>
</dbReference>
<dbReference type="InterPro" id="IPR044528">
    <property type="entry name" value="POD-like_MBL-fold"/>
</dbReference>
<dbReference type="InterPro" id="IPR051682">
    <property type="entry name" value="Mito_Persulfide_Diox"/>
</dbReference>
<dbReference type="InterPro" id="IPR001279">
    <property type="entry name" value="Metallo-B-lactamas"/>
</dbReference>
<sequence length="200" mass="22697">MKFEKIVSKGISSNSYFIASSSEAVVIDPRRDVEIYLEYAQTHNVRITTIFDTHRNEDFVNGSPQLAYMTGAEIYHGHKLDFKYGNPVKEGDRFQLDDLEFGILETPGHTPESISITVKTDSDPENPIMVCTGDALFAGDVGRIDFYRDEKKQLEAANWLYNSLFNKLLKLKVGKPFFQMLKVFSMWPPAKLSGSRISTI</sequence>
<dbReference type="Pfam" id="PF00753">
    <property type="entry name" value="Lactamase_B"/>
    <property type="match status" value="1"/>
</dbReference>
<name>X1UG24_9ZZZZ</name>
<keyword evidence="1" id="KW-0479">Metal-binding</keyword>
<dbReference type="GO" id="GO:0070813">
    <property type="term" value="P:hydrogen sulfide metabolic process"/>
    <property type="evidence" value="ECO:0007669"/>
    <property type="project" value="TreeGrafter"/>
</dbReference>
<dbReference type="InterPro" id="IPR036866">
    <property type="entry name" value="RibonucZ/Hydroxyglut_hydro"/>
</dbReference>
<accession>X1UG24</accession>
<dbReference type="PANTHER" id="PTHR43084:SF1">
    <property type="entry name" value="PERSULFIDE DIOXYGENASE ETHE1, MITOCHONDRIAL"/>
    <property type="match status" value="1"/>
</dbReference>
<protein>
    <recommendedName>
        <fullName evidence="2">Metallo-beta-lactamase domain-containing protein</fullName>
    </recommendedName>
</protein>
<feature type="domain" description="Metallo-beta-lactamase" evidence="2">
    <location>
        <begin position="12"/>
        <end position="181"/>
    </location>
</feature>
<gene>
    <name evidence="3" type="ORF">S12H4_28361</name>
</gene>
<reference evidence="3" key="1">
    <citation type="journal article" date="2014" name="Front. Microbiol.">
        <title>High frequency of phylogenetically diverse reductive dehalogenase-homologous genes in deep subseafloor sedimentary metagenomes.</title>
        <authorList>
            <person name="Kawai M."/>
            <person name="Futagami T."/>
            <person name="Toyoda A."/>
            <person name="Takaki Y."/>
            <person name="Nishi S."/>
            <person name="Hori S."/>
            <person name="Arai W."/>
            <person name="Tsubouchi T."/>
            <person name="Morono Y."/>
            <person name="Uchiyama I."/>
            <person name="Ito T."/>
            <person name="Fujiyama A."/>
            <person name="Inagaki F."/>
            <person name="Takami H."/>
        </authorList>
    </citation>
    <scope>NUCLEOTIDE SEQUENCE</scope>
    <source>
        <strain evidence="3">Expedition CK06-06</strain>
    </source>
</reference>
<evidence type="ECO:0000313" key="3">
    <source>
        <dbReference type="EMBL" id="GAJ02507.1"/>
    </source>
</evidence>
<dbReference type="AlphaFoldDB" id="X1UG24"/>
<dbReference type="CDD" id="cd07724">
    <property type="entry name" value="POD-like_MBL-fold"/>
    <property type="match status" value="1"/>
</dbReference>
<dbReference type="GO" id="GO:0006749">
    <property type="term" value="P:glutathione metabolic process"/>
    <property type="evidence" value="ECO:0007669"/>
    <property type="project" value="InterPro"/>
</dbReference>
<evidence type="ECO:0000256" key="1">
    <source>
        <dbReference type="ARBA" id="ARBA00022723"/>
    </source>
</evidence>
<dbReference type="GO" id="GO:0046872">
    <property type="term" value="F:metal ion binding"/>
    <property type="evidence" value="ECO:0007669"/>
    <property type="project" value="UniProtKB-KW"/>
</dbReference>
<dbReference type="Gene3D" id="3.60.15.10">
    <property type="entry name" value="Ribonuclease Z/Hydroxyacylglutathione hydrolase-like"/>
    <property type="match status" value="1"/>
</dbReference>